<comment type="caution">
    <text evidence="1">The sequence shown here is derived from an EMBL/GenBank/DDBJ whole genome shotgun (WGS) entry which is preliminary data.</text>
</comment>
<protein>
    <submittedName>
        <fullName evidence="1">Uncharacterized protein</fullName>
    </submittedName>
</protein>
<proteinExistence type="predicted"/>
<evidence type="ECO:0000313" key="2">
    <source>
        <dbReference type="Proteomes" id="UP000646827"/>
    </source>
</evidence>
<reference evidence="1 2" key="1">
    <citation type="submission" date="2020-12" db="EMBL/GenBank/DDBJ databases">
        <title>Metabolic potential, ecology and presence of endohyphal bacteria is reflected in genomic diversity of Mucoromycotina.</title>
        <authorList>
            <person name="Muszewska A."/>
            <person name="Okrasinska A."/>
            <person name="Steczkiewicz K."/>
            <person name="Drgas O."/>
            <person name="Orlowska M."/>
            <person name="Perlinska-Lenart U."/>
            <person name="Aleksandrzak-Piekarczyk T."/>
            <person name="Szatraj K."/>
            <person name="Zielenkiewicz U."/>
            <person name="Pilsyk S."/>
            <person name="Malc E."/>
            <person name="Mieczkowski P."/>
            <person name="Kruszewska J.S."/>
            <person name="Biernat P."/>
            <person name="Pawlowska J."/>
        </authorList>
    </citation>
    <scope>NUCLEOTIDE SEQUENCE [LARGE SCALE GENOMIC DNA]</scope>
    <source>
        <strain evidence="1 2">CBS 142.35</strain>
    </source>
</reference>
<gene>
    <name evidence="1" type="ORF">INT45_003824</name>
</gene>
<dbReference type="Proteomes" id="UP000646827">
    <property type="component" value="Unassembled WGS sequence"/>
</dbReference>
<dbReference type="AlphaFoldDB" id="A0A8H7VU24"/>
<evidence type="ECO:0000313" key="1">
    <source>
        <dbReference type="EMBL" id="KAG2227094.1"/>
    </source>
</evidence>
<dbReference type="EMBL" id="JAEPRB010000010">
    <property type="protein sequence ID" value="KAG2227094.1"/>
    <property type="molecule type" value="Genomic_DNA"/>
</dbReference>
<accession>A0A8H7VU24</accession>
<organism evidence="1 2">
    <name type="scientific">Circinella minor</name>
    <dbReference type="NCBI Taxonomy" id="1195481"/>
    <lineage>
        <taxon>Eukaryota</taxon>
        <taxon>Fungi</taxon>
        <taxon>Fungi incertae sedis</taxon>
        <taxon>Mucoromycota</taxon>
        <taxon>Mucoromycotina</taxon>
        <taxon>Mucoromycetes</taxon>
        <taxon>Mucorales</taxon>
        <taxon>Lichtheimiaceae</taxon>
        <taxon>Circinella</taxon>
    </lineage>
</organism>
<name>A0A8H7VU24_9FUNG</name>
<sequence length="190" mass="21818">MNVFRVLKTSGDTFKYSRKIDIDNPKNELLKVWFCNEMEKISSLFLKTDSFNIDDLMESHQLYVGPGFFSSIFRGTDIVIKGTKLSSKASATIVNQSRLLSSREPIQNMKMGRRGDTIFSRRDIELGCTEMGAAKDQTKGIRGSMLKIPICDIPKMDPNQQNDQQWMFTNSWGSVEQQEQLEQQFQGQQR</sequence>
<dbReference type="OrthoDB" id="10373850at2759"/>
<keyword evidence="2" id="KW-1185">Reference proteome</keyword>